<protein>
    <submittedName>
        <fullName evidence="1">Uncharacterized protein</fullName>
    </submittedName>
</protein>
<dbReference type="Proteomes" id="UP000233469">
    <property type="component" value="Unassembled WGS sequence"/>
</dbReference>
<evidence type="ECO:0000313" key="1">
    <source>
        <dbReference type="EMBL" id="PKK65071.1"/>
    </source>
</evidence>
<dbReference type="VEuPathDB" id="FungiDB:RhiirA1_473098"/>
<comment type="caution">
    <text evidence="1">The sequence shown here is derived from an EMBL/GenBank/DDBJ whole genome shotgun (WGS) entry which is preliminary data.</text>
</comment>
<gene>
    <name evidence="1" type="ORF">RhiirC2_755660</name>
</gene>
<dbReference type="AlphaFoldDB" id="A0A2N1MTV5"/>
<reference evidence="1 2" key="1">
    <citation type="submission" date="2016-04" db="EMBL/GenBank/DDBJ databases">
        <title>Genome analyses suggest a sexual origin of heterokaryosis in a supposedly ancient asexual fungus.</title>
        <authorList>
            <person name="Ropars J."/>
            <person name="Sedzielewska K."/>
            <person name="Noel J."/>
            <person name="Charron P."/>
            <person name="Farinelli L."/>
            <person name="Marton T."/>
            <person name="Kruger M."/>
            <person name="Pelin A."/>
            <person name="Brachmann A."/>
            <person name="Corradi N."/>
        </authorList>
    </citation>
    <scope>NUCLEOTIDE SEQUENCE [LARGE SCALE GENOMIC DNA]</scope>
    <source>
        <strain evidence="1 2">C2</strain>
    </source>
</reference>
<dbReference type="EMBL" id="LLXL01001330">
    <property type="protein sequence ID" value="PKK65071.1"/>
    <property type="molecule type" value="Genomic_DNA"/>
</dbReference>
<evidence type="ECO:0000313" key="2">
    <source>
        <dbReference type="Proteomes" id="UP000233469"/>
    </source>
</evidence>
<proteinExistence type="predicted"/>
<reference evidence="1 2" key="2">
    <citation type="submission" date="2017-10" db="EMBL/GenBank/DDBJ databases">
        <title>Extensive intraspecific genome diversity in a model arbuscular mycorrhizal fungus.</title>
        <authorList>
            <person name="Chen E.C.H."/>
            <person name="Morin E."/>
            <person name="Baudet D."/>
            <person name="Noel J."/>
            <person name="Ndikumana S."/>
            <person name="Charron P."/>
            <person name="St-Onge C."/>
            <person name="Giorgi J."/>
            <person name="Grigoriev I.V."/>
            <person name="Roux C."/>
            <person name="Martin F.M."/>
            <person name="Corradi N."/>
        </authorList>
    </citation>
    <scope>NUCLEOTIDE SEQUENCE [LARGE SCALE GENOMIC DNA]</scope>
    <source>
        <strain evidence="1 2">C2</strain>
    </source>
</reference>
<accession>A0A2N1MTV5</accession>
<name>A0A2N1MTV5_9GLOM</name>
<sequence length="60" mass="7421">MRKERVKYLAFSEYYPNDDTDRELFALEDEVNEFKLHNIIVQKCSDLYTSMYSFIYDFYI</sequence>
<organism evidence="1 2">
    <name type="scientific">Rhizophagus irregularis</name>
    <dbReference type="NCBI Taxonomy" id="588596"/>
    <lineage>
        <taxon>Eukaryota</taxon>
        <taxon>Fungi</taxon>
        <taxon>Fungi incertae sedis</taxon>
        <taxon>Mucoromycota</taxon>
        <taxon>Glomeromycotina</taxon>
        <taxon>Glomeromycetes</taxon>
        <taxon>Glomerales</taxon>
        <taxon>Glomeraceae</taxon>
        <taxon>Rhizophagus</taxon>
    </lineage>
</organism>